<evidence type="ECO:0000313" key="3">
    <source>
        <dbReference type="Proteomes" id="UP001597373"/>
    </source>
</evidence>
<accession>A0ABW5DKL0</accession>
<evidence type="ECO:0000256" key="1">
    <source>
        <dbReference type="SAM" id="Phobius"/>
    </source>
</evidence>
<gene>
    <name evidence="2" type="ORF">ACFSMZ_09895</name>
</gene>
<keyword evidence="3" id="KW-1185">Reference proteome</keyword>
<dbReference type="EMBL" id="JBHUIR010000034">
    <property type="protein sequence ID" value="MFD2260076.1"/>
    <property type="molecule type" value="Genomic_DNA"/>
</dbReference>
<name>A0ABW5DKL0_9HYPH</name>
<evidence type="ECO:0008006" key="4">
    <source>
        <dbReference type="Google" id="ProtNLM"/>
    </source>
</evidence>
<proteinExistence type="predicted"/>
<reference evidence="3" key="1">
    <citation type="journal article" date="2019" name="Int. J. Syst. Evol. Microbiol.">
        <title>The Global Catalogue of Microorganisms (GCM) 10K type strain sequencing project: providing services to taxonomists for standard genome sequencing and annotation.</title>
        <authorList>
            <consortium name="The Broad Institute Genomics Platform"/>
            <consortium name="The Broad Institute Genome Sequencing Center for Infectious Disease"/>
            <person name="Wu L."/>
            <person name="Ma J."/>
        </authorList>
    </citation>
    <scope>NUCLEOTIDE SEQUENCE [LARGE SCALE GENOMIC DNA]</scope>
    <source>
        <strain evidence="3">KCTC 23707</strain>
    </source>
</reference>
<keyword evidence="1" id="KW-0812">Transmembrane</keyword>
<keyword evidence="1" id="KW-1133">Transmembrane helix</keyword>
<keyword evidence="1" id="KW-0472">Membrane</keyword>
<dbReference type="Proteomes" id="UP001597373">
    <property type="component" value="Unassembled WGS sequence"/>
</dbReference>
<dbReference type="RefSeq" id="WP_345100604.1">
    <property type="nucleotide sequence ID" value="NZ_BAABGS010000075.1"/>
</dbReference>
<sequence>MDHQDNDHRIDESLRRRYIRVAGKQFPLPRSRKTRITSGATFVVLGMFGFLPVLGFWMIPVGLLILSHDLPSVRRRRRRLEVWWLRRRDRRGDGLSRPREIAD</sequence>
<evidence type="ECO:0000313" key="2">
    <source>
        <dbReference type="EMBL" id="MFD2260076.1"/>
    </source>
</evidence>
<protein>
    <recommendedName>
        <fullName evidence="4">Transmembrane protein PGPGW</fullName>
    </recommendedName>
</protein>
<feature type="transmembrane region" description="Helical" evidence="1">
    <location>
        <begin position="42"/>
        <end position="66"/>
    </location>
</feature>
<comment type="caution">
    <text evidence="2">The sequence shown here is derived from an EMBL/GenBank/DDBJ whole genome shotgun (WGS) entry which is preliminary data.</text>
</comment>
<organism evidence="2 3">
    <name type="scientific">Chelativorans composti</name>
    <dbReference type="NCBI Taxonomy" id="768533"/>
    <lineage>
        <taxon>Bacteria</taxon>
        <taxon>Pseudomonadati</taxon>
        <taxon>Pseudomonadota</taxon>
        <taxon>Alphaproteobacteria</taxon>
        <taxon>Hyphomicrobiales</taxon>
        <taxon>Phyllobacteriaceae</taxon>
        <taxon>Chelativorans</taxon>
    </lineage>
</organism>